<reference evidence="1 2" key="1">
    <citation type="journal article" date="2014" name="Science">
        <title>Plant genetics. Early allopolyploid evolution in the post-Neolithic Brassica napus oilseed genome.</title>
        <authorList>
            <person name="Chalhoub B."/>
            <person name="Denoeud F."/>
            <person name="Liu S."/>
            <person name="Parkin I.A."/>
            <person name="Tang H."/>
            <person name="Wang X."/>
            <person name="Chiquet J."/>
            <person name="Belcram H."/>
            <person name="Tong C."/>
            <person name="Samans B."/>
            <person name="Correa M."/>
            <person name="Da Silva C."/>
            <person name="Just J."/>
            <person name="Falentin C."/>
            <person name="Koh C.S."/>
            <person name="Le Clainche I."/>
            <person name="Bernard M."/>
            <person name="Bento P."/>
            <person name="Noel B."/>
            <person name="Labadie K."/>
            <person name="Alberti A."/>
            <person name="Charles M."/>
            <person name="Arnaud D."/>
            <person name="Guo H."/>
            <person name="Daviaud C."/>
            <person name="Alamery S."/>
            <person name="Jabbari K."/>
            <person name="Zhao M."/>
            <person name="Edger P.P."/>
            <person name="Chelaifa H."/>
            <person name="Tack D."/>
            <person name="Lassalle G."/>
            <person name="Mestiri I."/>
            <person name="Schnel N."/>
            <person name="Le Paslier M.C."/>
            <person name="Fan G."/>
            <person name="Renault V."/>
            <person name="Bayer P.E."/>
            <person name="Golicz A.A."/>
            <person name="Manoli S."/>
            <person name="Lee T.H."/>
            <person name="Thi V.H."/>
            <person name="Chalabi S."/>
            <person name="Hu Q."/>
            <person name="Fan C."/>
            <person name="Tollenaere R."/>
            <person name="Lu Y."/>
            <person name="Battail C."/>
            <person name="Shen J."/>
            <person name="Sidebottom C.H."/>
            <person name="Wang X."/>
            <person name="Canaguier A."/>
            <person name="Chauveau A."/>
            <person name="Berard A."/>
            <person name="Deniot G."/>
            <person name="Guan M."/>
            <person name="Liu Z."/>
            <person name="Sun F."/>
            <person name="Lim Y.P."/>
            <person name="Lyons E."/>
            <person name="Town C.D."/>
            <person name="Bancroft I."/>
            <person name="Wang X."/>
            <person name="Meng J."/>
            <person name="Ma J."/>
            <person name="Pires J.C."/>
            <person name="King G.J."/>
            <person name="Brunel D."/>
            <person name="Delourme R."/>
            <person name="Renard M."/>
            <person name="Aury J.M."/>
            <person name="Adams K.L."/>
            <person name="Batley J."/>
            <person name="Snowdon R.J."/>
            <person name="Tost J."/>
            <person name="Edwards D."/>
            <person name="Zhou Y."/>
            <person name="Hua W."/>
            <person name="Sharpe A.G."/>
            <person name="Paterson A.H."/>
            <person name="Guan C."/>
            <person name="Wincker P."/>
        </authorList>
    </citation>
    <scope>NUCLEOTIDE SEQUENCE [LARGE SCALE GENOMIC DNA]</scope>
    <source>
        <strain evidence="2">cv. Darmor-bzh</strain>
    </source>
</reference>
<evidence type="ECO:0000313" key="2">
    <source>
        <dbReference type="Proteomes" id="UP000028999"/>
    </source>
</evidence>
<dbReference type="Proteomes" id="UP000028999">
    <property type="component" value="Unassembled WGS sequence"/>
</dbReference>
<sequence>MSGLRINVTKSTVSAAGRGRRALEEAATISGLPVLTLPIKYLGLPLTTKIMTRNDYEPLTTKIRNHCSHRLVKLSRMLDGSCLSSQS</sequence>
<dbReference type="AlphaFoldDB" id="A0A078JEI2"/>
<keyword evidence="2" id="KW-1185">Reference proteome</keyword>
<evidence type="ECO:0000313" key="1">
    <source>
        <dbReference type="EMBL" id="CDY64835.1"/>
    </source>
</evidence>
<accession>A0A078JEI2</accession>
<gene>
    <name evidence="1" type="primary">BnaCnng45240D</name>
    <name evidence="1" type="ORF">GSBRNA2T00042824001</name>
</gene>
<organism evidence="1 2">
    <name type="scientific">Brassica napus</name>
    <name type="common">Rape</name>
    <dbReference type="NCBI Taxonomy" id="3708"/>
    <lineage>
        <taxon>Eukaryota</taxon>
        <taxon>Viridiplantae</taxon>
        <taxon>Streptophyta</taxon>
        <taxon>Embryophyta</taxon>
        <taxon>Tracheophyta</taxon>
        <taxon>Spermatophyta</taxon>
        <taxon>Magnoliopsida</taxon>
        <taxon>eudicotyledons</taxon>
        <taxon>Gunneridae</taxon>
        <taxon>Pentapetalae</taxon>
        <taxon>rosids</taxon>
        <taxon>malvids</taxon>
        <taxon>Brassicales</taxon>
        <taxon>Brassicaceae</taxon>
        <taxon>Brassiceae</taxon>
        <taxon>Brassica</taxon>
    </lineage>
</organism>
<dbReference type="EMBL" id="LK034565">
    <property type="protein sequence ID" value="CDY64835.1"/>
    <property type="molecule type" value="Genomic_DNA"/>
</dbReference>
<dbReference type="PaxDb" id="3708-A0A078JEI2"/>
<protein>
    <submittedName>
        <fullName evidence="1">BnaCnng45240D protein</fullName>
    </submittedName>
</protein>
<dbReference type="OMA" id="NDYEPLT"/>
<proteinExistence type="predicted"/>
<name>A0A078JEI2_BRANA</name>
<dbReference type="Gramene" id="CDY64835">
    <property type="protein sequence ID" value="CDY64835"/>
    <property type="gene ID" value="GSBRNA2T00042824001"/>
</dbReference>